<comment type="caution">
    <text evidence="2">The sequence shown here is derived from an EMBL/GenBank/DDBJ whole genome shotgun (WGS) entry which is preliminary data.</text>
</comment>
<name>A0A9P6NIY9_9BASI</name>
<dbReference type="Proteomes" id="UP000886653">
    <property type="component" value="Unassembled WGS sequence"/>
</dbReference>
<evidence type="ECO:0000256" key="1">
    <source>
        <dbReference type="SAM" id="MobiDB-lite"/>
    </source>
</evidence>
<proteinExistence type="predicted"/>
<dbReference type="PANTHER" id="PTHR46579:SF1">
    <property type="entry name" value="F5_8 TYPE C DOMAIN-CONTAINING PROTEIN"/>
    <property type="match status" value="1"/>
</dbReference>
<dbReference type="EMBL" id="MU167243">
    <property type="protein sequence ID" value="KAG0147851.1"/>
    <property type="molecule type" value="Genomic_DNA"/>
</dbReference>
<dbReference type="OrthoDB" id="2505776at2759"/>
<reference evidence="2" key="1">
    <citation type="submission" date="2013-11" db="EMBL/GenBank/DDBJ databases">
        <title>Genome sequence of the fusiform rust pathogen reveals effectors for host alternation and coevolution with pine.</title>
        <authorList>
            <consortium name="DOE Joint Genome Institute"/>
            <person name="Smith K."/>
            <person name="Pendleton A."/>
            <person name="Kubisiak T."/>
            <person name="Anderson C."/>
            <person name="Salamov A."/>
            <person name="Aerts A."/>
            <person name="Riley R."/>
            <person name="Clum A."/>
            <person name="Lindquist E."/>
            <person name="Ence D."/>
            <person name="Campbell M."/>
            <person name="Kronenberg Z."/>
            <person name="Feau N."/>
            <person name="Dhillon B."/>
            <person name="Hamelin R."/>
            <person name="Burleigh J."/>
            <person name="Smith J."/>
            <person name="Yandell M."/>
            <person name="Nelson C."/>
            <person name="Grigoriev I."/>
            <person name="Davis J."/>
        </authorList>
    </citation>
    <scope>NUCLEOTIDE SEQUENCE</scope>
    <source>
        <strain evidence="2">G11</strain>
    </source>
</reference>
<evidence type="ECO:0000313" key="3">
    <source>
        <dbReference type="Proteomes" id="UP000886653"/>
    </source>
</evidence>
<protein>
    <submittedName>
        <fullName evidence="2">Uncharacterized protein</fullName>
    </submittedName>
</protein>
<accession>A0A9P6NIY9</accession>
<gene>
    <name evidence="2" type="ORF">CROQUDRAFT_655648</name>
</gene>
<evidence type="ECO:0000313" key="2">
    <source>
        <dbReference type="EMBL" id="KAG0147851.1"/>
    </source>
</evidence>
<sequence length="614" mass="69768">MGLIAFNCLNLPPTTRNKLGNYCIAGITPGTHEPSVTTINHVLSPIIDQLLTLNTGVNIHTHAYPNGRLVRVKLLGLVGDIVGTHKVAGYASHSATCFCSYCDCTIQQRSKLQIGRRREDKVVRAQAIDYQKAKTITRQEALVKKFGVRWSELNRLEYRDTVNHVILGVMHNWLEGVLQHHWRYRWGFKGAHDQALTSVTQGDHIDEEETDYESEEEAEGWDSDYDLQHGTAASLFSEREWKDFNRLLAGVVLPAGIDRLPLNLGNARHGKLKAAQWKSLYIYIIPLIVPELLVLDVEDFKKTSTRAMIIENIARLCRCTQIVLAKEHTEADCNEFQSMYNRYNDTSKLLFNDTRILPNHHYALHIPDQLRFWGPLMAVSEFAGEQMNGLLQRVKTNHRTNEMDSTILTSMCQTQRLESDHPVPKEECHQAEPNTCQFILSDDVYKKLIAHEGSVNQNIFPYYADPLPLNGEVLTRYAGVKKYHRVLGDKKDFGISALGANRCVCFMREKRKMYGMVKQIHMYNGGDGKPKTAVLINPIKDCYGKDLLSPSKNFRYILYLFRTVVGEIEEQSFFIAPDQILSTCAFRILLPQTFGLISGGVILTPVLFSHSFVP</sequence>
<feature type="compositionally biased region" description="Acidic residues" evidence="1">
    <location>
        <begin position="205"/>
        <end position="219"/>
    </location>
</feature>
<feature type="region of interest" description="Disordered" evidence="1">
    <location>
        <begin position="200"/>
        <end position="219"/>
    </location>
</feature>
<organism evidence="2 3">
    <name type="scientific">Cronartium quercuum f. sp. fusiforme G11</name>
    <dbReference type="NCBI Taxonomy" id="708437"/>
    <lineage>
        <taxon>Eukaryota</taxon>
        <taxon>Fungi</taxon>
        <taxon>Dikarya</taxon>
        <taxon>Basidiomycota</taxon>
        <taxon>Pucciniomycotina</taxon>
        <taxon>Pucciniomycetes</taxon>
        <taxon>Pucciniales</taxon>
        <taxon>Coleosporiaceae</taxon>
        <taxon>Cronartium</taxon>
    </lineage>
</organism>
<dbReference type="AlphaFoldDB" id="A0A9P6NIY9"/>
<keyword evidence="3" id="KW-1185">Reference proteome</keyword>
<dbReference type="PANTHER" id="PTHR46579">
    <property type="entry name" value="F5/8 TYPE C DOMAIN-CONTAINING PROTEIN-RELATED"/>
    <property type="match status" value="1"/>
</dbReference>